<keyword evidence="1" id="KW-0812">Transmembrane</keyword>
<dbReference type="InterPro" id="IPR003848">
    <property type="entry name" value="DUF218"/>
</dbReference>
<sequence>MSFVLSKLLWPLVSPGNFLVLVLTAGTILLFSRRHARLGRRFVVGAAFGFLLITFTPLSSMVALPLEERFPKTSLPDQVDGIIMLGGGVNPHLSLDRNEPSLNNAAERVLAFADLVRRFPAARHVFTGGTGQLFAQEATEDVPLRAALVQAGIDPDSVTYENQSRNTWENAVFSQRMVQPRPGETWLLVTSAMHMPRAVGIFRTVGWPVIPYPVDYRTRPGARPYTRFDLDLQMETLRDSVREWIGLVAYRAMGRTDSLFPGP</sequence>
<dbReference type="PANTHER" id="PTHR30336">
    <property type="entry name" value="INNER MEMBRANE PROTEIN, PROBABLE PERMEASE"/>
    <property type="match status" value="1"/>
</dbReference>
<evidence type="ECO:0000313" key="3">
    <source>
        <dbReference type="EMBL" id="MBP2294742.1"/>
    </source>
</evidence>
<feature type="domain" description="DUF218" evidence="2">
    <location>
        <begin position="80"/>
        <end position="246"/>
    </location>
</feature>
<reference evidence="3 4" key="1">
    <citation type="submission" date="2021-03" db="EMBL/GenBank/DDBJ databases">
        <title>Genomic Encyclopedia of Type Strains, Phase III (KMG-III): the genomes of soil and plant-associated and newly described type strains.</title>
        <authorList>
            <person name="Whitman W."/>
        </authorList>
    </citation>
    <scope>NUCLEOTIDE SEQUENCE [LARGE SCALE GENOMIC DNA]</scope>
    <source>
        <strain evidence="3 4">IMMIB AFH-6</strain>
    </source>
</reference>
<keyword evidence="1" id="KW-1133">Transmembrane helix</keyword>
<evidence type="ECO:0000259" key="2">
    <source>
        <dbReference type="Pfam" id="PF02698"/>
    </source>
</evidence>
<protein>
    <submittedName>
        <fullName evidence="3">Uncharacterized SAM-binding protein YcdF (DUF218 family)</fullName>
    </submittedName>
</protein>
<dbReference type="InterPro" id="IPR051599">
    <property type="entry name" value="Cell_Envelope_Assoc"/>
</dbReference>
<feature type="transmembrane region" description="Helical" evidence="1">
    <location>
        <begin position="43"/>
        <end position="66"/>
    </location>
</feature>
<evidence type="ECO:0000313" key="4">
    <source>
        <dbReference type="Proteomes" id="UP000781958"/>
    </source>
</evidence>
<dbReference type="Gene3D" id="3.40.50.620">
    <property type="entry name" value="HUPs"/>
    <property type="match status" value="1"/>
</dbReference>
<dbReference type="Proteomes" id="UP000781958">
    <property type="component" value="Unassembled WGS sequence"/>
</dbReference>
<dbReference type="EMBL" id="JAGINP010000017">
    <property type="protein sequence ID" value="MBP2294742.1"/>
    <property type="molecule type" value="Genomic_DNA"/>
</dbReference>
<gene>
    <name evidence="3" type="ORF">J2851_004532</name>
</gene>
<keyword evidence="4" id="KW-1185">Reference proteome</keyword>
<dbReference type="CDD" id="cd06259">
    <property type="entry name" value="YdcF-like"/>
    <property type="match status" value="1"/>
</dbReference>
<comment type="caution">
    <text evidence="3">The sequence shown here is derived from an EMBL/GenBank/DDBJ whole genome shotgun (WGS) entry which is preliminary data.</text>
</comment>
<evidence type="ECO:0000256" key="1">
    <source>
        <dbReference type="SAM" id="Phobius"/>
    </source>
</evidence>
<proteinExistence type="predicted"/>
<keyword evidence="1" id="KW-0472">Membrane</keyword>
<dbReference type="PANTHER" id="PTHR30336:SF4">
    <property type="entry name" value="ENVELOPE BIOGENESIS FACTOR ELYC"/>
    <property type="match status" value="1"/>
</dbReference>
<feature type="transmembrane region" description="Helical" evidence="1">
    <location>
        <begin position="12"/>
        <end position="31"/>
    </location>
</feature>
<accession>A0ABS4SS16</accession>
<dbReference type="Pfam" id="PF02698">
    <property type="entry name" value="DUF218"/>
    <property type="match status" value="1"/>
</dbReference>
<dbReference type="RefSeq" id="WP_246500844.1">
    <property type="nucleotide sequence ID" value="NZ_JAGINP010000017.1"/>
</dbReference>
<name>A0ABS4SS16_9PROT</name>
<dbReference type="InterPro" id="IPR014729">
    <property type="entry name" value="Rossmann-like_a/b/a_fold"/>
</dbReference>
<organism evidence="3 4">
    <name type="scientific">Azospirillum rugosum</name>
    <dbReference type="NCBI Taxonomy" id="416170"/>
    <lineage>
        <taxon>Bacteria</taxon>
        <taxon>Pseudomonadati</taxon>
        <taxon>Pseudomonadota</taxon>
        <taxon>Alphaproteobacteria</taxon>
        <taxon>Rhodospirillales</taxon>
        <taxon>Azospirillaceae</taxon>
        <taxon>Azospirillum</taxon>
    </lineage>
</organism>